<dbReference type="AlphaFoldDB" id="A0A8B6D7K4"/>
<gene>
    <name evidence="2" type="ORF">MGAL_10B094590</name>
</gene>
<dbReference type="Pfam" id="PF00078">
    <property type="entry name" value="RVT_1"/>
    <property type="match status" value="1"/>
</dbReference>
<dbReference type="InterPro" id="IPR043502">
    <property type="entry name" value="DNA/RNA_pol_sf"/>
</dbReference>
<evidence type="ECO:0000313" key="2">
    <source>
        <dbReference type="EMBL" id="VDI15400.1"/>
    </source>
</evidence>
<evidence type="ECO:0000259" key="1">
    <source>
        <dbReference type="PROSITE" id="PS50878"/>
    </source>
</evidence>
<dbReference type="SUPFAM" id="SSF56672">
    <property type="entry name" value="DNA/RNA polymerases"/>
    <property type="match status" value="1"/>
</dbReference>
<dbReference type="PROSITE" id="PS50878">
    <property type="entry name" value="RT_POL"/>
    <property type="match status" value="1"/>
</dbReference>
<dbReference type="InterPro" id="IPR000477">
    <property type="entry name" value="RT_dom"/>
</dbReference>
<feature type="domain" description="Reverse transcriptase" evidence="1">
    <location>
        <begin position="5"/>
        <end position="241"/>
    </location>
</feature>
<sequence length="241" mass="28303">MFLIIAMKKKELTNSQKLGLITLIYKKNDPLNLDNYRPITLLNVDTKIIAYSLAQRLKPILHKIIHSDQNGYVKNRYIGFNIRQIQDIIDYSEKFNVDGAILFLDFTKAFDSLEWEFMYCSLKKFGFQESLLRWINTLYTDIKGCILNNGWISRPFNIERGIRQGCPASSIIFVIAVEILASRLRQNKSFKGFQIKLDNKTHTLKLSQLADDTTLFFKFKTRSVINSEYYRNFWITFRPKA</sequence>
<reference evidence="2" key="1">
    <citation type="submission" date="2018-11" db="EMBL/GenBank/DDBJ databases">
        <authorList>
            <person name="Alioto T."/>
            <person name="Alioto T."/>
        </authorList>
    </citation>
    <scope>NUCLEOTIDE SEQUENCE</scope>
</reference>
<dbReference type="EMBL" id="UYJE01002974">
    <property type="protein sequence ID" value="VDI15400.1"/>
    <property type="molecule type" value="Genomic_DNA"/>
</dbReference>
<dbReference type="CDD" id="cd01650">
    <property type="entry name" value="RT_nLTR_like"/>
    <property type="match status" value="1"/>
</dbReference>
<proteinExistence type="predicted"/>
<organism evidence="2 3">
    <name type="scientific">Mytilus galloprovincialis</name>
    <name type="common">Mediterranean mussel</name>
    <dbReference type="NCBI Taxonomy" id="29158"/>
    <lineage>
        <taxon>Eukaryota</taxon>
        <taxon>Metazoa</taxon>
        <taxon>Spiralia</taxon>
        <taxon>Lophotrochozoa</taxon>
        <taxon>Mollusca</taxon>
        <taxon>Bivalvia</taxon>
        <taxon>Autobranchia</taxon>
        <taxon>Pteriomorphia</taxon>
        <taxon>Mytilida</taxon>
        <taxon>Mytiloidea</taxon>
        <taxon>Mytilidae</taxon>
        <taxon>Mytilinae</taxon>
        <taxon>Mytilus</taxon>
    </lineage>
</organism>
<dbReference type="PANTHER" id="PTHR31635:SF196">
    <property type="entry name" value="REVERSE TRANSCRIPTASE DOMAIN-CONTAINING PROTEIN-RELATED"/>
    <property type="match status" value="1"/>
</dbReference>
<dbReference type="Proteomes" id="UP000596742">
    <property type="component" value="Unassembled WGS sequence"/>
</dbReference>
<comment type="caution">
    <text evidence="2">The sequence shown here is derived from an EMBL/GenBank/DDBJ whole genome shotgun (WGS) entry which is preliminary data.</text>
</comment>
<keyword evidence="3" id="KW-1185">Reference proteome</keyword>
<evidence type="ECO:0000313" key="3">
    <source>
        <dbReference type="Proteomes" id="UP000596742"/>
    </source>
</evidence>
<accession>A0A8B6D7K4</accession>
<dbReference type="OrthoDB" id="6278692at2759"/>
<name>A0A8B6D7K4_MYTGA</name>
<protein>
    <submittedName>
        <fullName evidence="2">Blast:LINE-1 retrotransposable element ORF2 protein</fullName>
    </submittedName>
</protein>
<dbReference type="PANTHER" id="PTHR31635">
    <property type="entry name" value="REVERSE TRANSCRIPTASE DOMAIN-CONTAINING PROTEIN-RELATED"/>
    <property type="match status" value="1"/>
</dbReference>